<accession>A0AAV4YCA8</accession>
<evidence type="ECO:0000313" key="3">
    <source>
        <dbReference type="Proteomes" id="UP001054945"/>
    </source>
</evidence>
<gene>
    <name evidence="2" type="ORF">CEXT_787801</name>
</gene>
<proteinExistence type="predicted"/>
<keyword evidence="3" id="KW-1185">Reference proteome</keyword>
<dbReference type="AlphaFoldDB" id="A0AAV4YCA8"/>
<reference evidence="2 3" key="1">
    <citation type="submission" date="2021-06" db="EMBL/GenBank/DDBJ databases">
        <title>Caerostris extrusa draft genome.</title>
        <authorList>
            <person name="Kono N."/>
            <person name="Arakawa K."/>
        </authorList>
    </citation>
    <scope>NUCLEOTIDE SEQUENCE [LARGE SCALE GENOMIC DNA]</scope>
</reference>
<protein>
    <submittedName>
        <fullName evidence="2">Uncharacterized protein</fullName>
    </submittedName>
</protein>
<comment type="caution">
    <text evidence="2">The sequence shown here is derived from an EMBL/GenBank/DDBJ whole genome shotgun (WGS) entry which is preliminary data.</text>
</comment>
<feature type="chain" id="PRO_5043674689" evidence="1">
    <location>
        <begin position="26"/>
        <end position="77"/>
    </location>
</feature>
<organism evidence="2 3">
    <name type="scientific">Caerostris extrusa</name>
    <name type="common">Bark spider</name>
    <name type="synonym">Caerostris bankana</name>
    <dbReference type="NCBI Taxonomy" id="172846"/>
    <lineage>
        <taxon>Eukaryota</taxon>
        <taxon>Metazoa</taxon>
        <taxon>Ecdysozoa</taxon>
        <taxon>Arthropoda</taxon>
        <taxon>Chelicerata</taxon>
        <taxon>Arachnida</taxon>
        <taxon>Araneae</taxon>
        <taxon>Araneomorphae</taxon>
        <taxon>Entelegynae</taxon>
        <taxon>Araneoidea</taxon>
        <taxon>Araneidae</taxon>
        <taxon>Caerostris</taxon>
    </lineage>
</organism>
<feature type="signal peptide" evidence="1">
    <location>
        <begin position="1"/>
        <end position="25"/>
    </location>
</feature>
<evidence type="ECO:0000313" key="2">
    <source>
        <dbReference type="EMBL" id="GIZ03850.1"/>
    </source>
</evidence>
<evidence type="ECO:0000256" key="1">
    <source>
        <dbReference type="SAM" id="SignalP"/>
    </source>
</evidence>
<name>A0AAV4YCA8_CAEEX</name>
<sequence length="77" mass="8653">MVIMGNAWVCFMVVMVFWTSEFSSSDHLFPSSSFALSEDVSLTEEITAQQSTTRILSFSIGTAYDLSQRQLFTQVTI</sequence>
<dbReference type="EMBL" id="BPLR01019003">
    <property type="protein sequence ID" value="GIZ03850.1"/>
    <property type="molecule type" value="Genomic_DNA"/>
</dbReference>
<keyword evidence="1" id="KW-0732">Signal</keyword>
<dbReference type="Proteomes" id="UP001054945">
    <property type="component" value="Unassembled WGS sequence"/>
</dbReference>